<dbReference type="AlphaFoldDB" id="A0A0K0FZF0"/>
<protein>
    <submittedName>
        <fullName evidence="2">DNA-directed RNA polymerase</fullName>
    </submittedName>
</protein>
<reference evidence="2" key="2">
    <citation type="submission" date="2015-08" db="UniProtKB">
        <authorList>
            <consortium name="WormBaseParasite"/>
        </authorList>
    </citation>
    <scope>IDENTIFICATION</scope>
</reference>
<evidence type="ECO:0000313" key="1">
    <source>
        <dbReference type="Proteomes" id="UP000035680"/>
    </source>
</evidence>
<dbReference type="STRING" id="75913.A0A0K0FZF0"/>
<organism evidence="1 2">
    <name type="scientific">Strongyloides venezuelensis</name>
    <name type="common">Threadworm</name>
    <dbReference type="NCBI Taxonomy" id="75913"/>
    <lineage>
        <taxon>Eukaryota</taxon>
        <taxon>Metazoa</taxon>
        <taxon>Ecdysozoa</taxon>
        <taxon>Nematoda</taxon>
        <taxon>Chromadorea</taxon>
        <taxon>Rhabditida</taxon>
        <taxon>Tylenchina</taxon>
        <taxon>Panagrolaimomorpha</taxon>
        <taxon>Strongyloidoidea</taxon>
        <taxon>Strongyloididae</taxon>
        <taxon>Strongyloides</taxon>
    </lineage>
</organism>
<accession>A0A0K0FZF0</accession>
<evidence type="ECO:0000313" key="2">
    <source>
        <dbReference type="WBParaSite" id="SVE_1782900.1"/>
    </source>
</evidence>
<keyword evidence="1" id="KW-1185">Reference proteome</keyword>
<dbReference type="Proteomes" id="UP000035680">
    <property type="component" value="Unassembled WGS sequence"/>
</dbReference>
<proteinExistence type="predicted"/>
<sequence length="243" mass="28044">MSVQGLLEIVGAKYLDNYKLPSIDHLGNKLLLPFEGSVLSSISRFSKSLEGIVLRIHLFKLRFFTVRINLLFLNLGLNSLKSDLLNVNVNDINILKLETHIAKSLKVNLYIYDNGFLYNLLNCISNDYSRNCLYFMIILQKSNNYFQIVSKVFPSSSTNSLNFLRFNSIEEGLFFSFVLKALQNNVQVNVSELEIELDKINFKKGYKAVKNNLQKLMVLIERDEDTSKRYEEFKNKISVTTVE</sequence>
<name>A0A0K0FZF0_STRVS</name>
<reference evidence="1" key="1">
    <citation type="submission" date="2014-07" db="EMBL/GenBank/DDBJ databases">
        <authorList>
            <person name="Martin A.A"/>
            <person name="De Silva N."/>
        </authorList>
    </citation>
    <scope>NUCLEOTIDE SEQUENCE</scope>
</reference>
<dbReference type="WBParaSite" id="SVE_1782900.1">
    <property type="protein sequence ID" value="SVE_1782900.1"/>
    <property type="gene ID" value="SVE_1782900"/>
</dbReference>